<organism evidence="1 2">
    <name type="scientific">Bacillus thermozeamaize</name>
    <dbReference type="NCBI Taxonomy" id="230954"/>
    <lineage>
        <taxon>Bacteria</taxon>
        <taxon>Bacillati</taxon>
        <taxon>Bacillota</taxon>
        <taxon>Bacilli</taxon>
        <taxon>Bacillales</taxon>
        <taxon>Bacillaceae</taxon>
        <taxon>Bacillus</taxon>
    </lineage>
</organism>
<comment type="caution">
    <text evidence="1">The sequence shown here is derived from an EMBL/GenBank/DDBJ whole genome shotgun (WGS) entry which is preliminary data.</text>
</comment>
<accession>A0A1Y3PF89</accession>
<evidence type="ECO:0000313" key="1">
    <source>
        <dbReference type="EMBL" id="OUM86025.1"/>
    </source>
</evidence>
<dbReference type="AlphaFoldDB" id="A0A1Y3PF89"/>
<proteinExistence type="predicted"/>
<evidence type="ECO:0000313" key="2">
    <source>
        <dbReference type="Proteomes" id="UP000196475"/>
    </source>
</evidence>
<dbReference type="EMBL" id="LZRT01000094">
    <property type="protein sequence ID" value="OUM86025.1"/>
    <property type="molecule type" value="Genomic_DNA"/>
</dbReference>
<sequence length="71" mass="7934">MTFISIMTHFIALFEFREKKSEATAGGAIACSIILGLRYSNNKIRFLRWLAALMAAMVGNRFVSCVLSRMG</sequence>
<name>A0A1Y3PF89_9BACI</name>
<dbReference type="Proteomes" id="UP000196475">
    <property type="component" value="Unassembled WGS sequence"/>
</dbReference>
<gene>
    <name evidence="1" type="ORF">BAA01_01310</name>
</gene>
<reference evidence="2" key="1">
    <citation type="submission" date="2016-06" db="EMBL/GenBank/DDBJ databases">
        <authorList>
            <person name="Nascimento L."/>
            <person name="Pereira R.V."/>
            <person name="Martins L.F."/>
            <person name="Quaggio R.B."/>
            <person name="Silva A.M."/>
            <person name="Setubal J.C."/>
        </authorList>
    </citation>
    <scope>NUCLEOTIDE SEQUENCE [LARGE SCALE GENOMIC DNA]</scope>
</reference>
<protein>
    <submittedName>
        <fullName evidence="1">Uncharacterized protein</fullName>
    </submittedName>
</protein>